<keyword evidence="3 5" id="KW-1133">Transmembrane helix</keyword>
<evidence type="ECO:0000256" key="3">
    <source>
        <dbReference type="ARBA" id="ARBA00022989"/>
    </source>
</evidence>
<feature type="transmembrane region" description="Helical" evidence="5">
    <location>
        <begin position="85"/>
        <end position="106"/>
    </location>
</feature>
<gene>
    <name evidence="7" type="ORF">SAMN02799620_00350</name>
</gene>
<accession>A0A1G4V677</accession>
<dbReference type="InterPro" id="IPR003807">
    <property type="entry name" value="DUF202"/>
</dbReference>
<dbReference type="Proteomes" id="UP000199707">
    <property type="component" value="Unassembled WGS sequence"/>
</dbReference>
<proteinExistence type="predicted"/>
<keyword evidence="4 5" id="KW-0472">Membrane</keyword>
<dbReference type="GO" id="GO:0012505">
    <property type="term" value="C:endomembrane system"/>
    <property type="evidence" value="ECO:0007669"/>
    <property type="project" value="UniProtKB-SubCell"/>
</dbReference>
<comment type="subcellular location">
    <subcellularLocation>
        <location evidence="1">Endomembrane system</location>
        <topology evidence="1">Multi-pass membrane protein</topology>
    </subcellularLocation>
</comment>
<evidence type="ECO:0000256" key="2">
    <source>
        <dbReference type="ARBA" id="ARBA00022692"/>
    </source>
</evidence>
<keyword evidence="2 5" id="KW-0812">Transmembrane</keyword>
<evidence type="ECO:0000313" key="7">
    <source>
        <dbReference type="EMBL" id="SCX01893.1"/>
    </source>
</evidence>
<dbReference type="STRING" id="1502745.SAMN02799620_00350"/>
<dbReference type="AlphaFoldDB" id="A0A1G4V677"/>
<dbReference type="RefSeq" id="WP_090353310.1">
    <property type="nucleotide sequence ID" value="NZ_FMUB01000001.1"/>
</dbReference>
<reference evidence="8" key="1">
    <citation type="submission" date="2016-10" db="EMBL/GenBank/DDBJ databases">
        <authorList>
            <person name="Varghese N."/>
            <person name="Submissions S."/>
        </authorList>
    </citation>
    <scope>NUCLEOTIDE SEQUENCE [LARGE SCALE GENOMIC DNA]</scope>
    <source>
        <strain evidence="8">UNC267MFSha1.1M11</strain>
    </source>
</reference>
<dbReference type="Pfam" id="PF02656">
    <property type="entry name" value="DUF202"/>
    <property type="match status" value="1"/>
</dbReference>
<protein>
    <recommendedName>
        <fullName evidence="6">DUF202 domain-containing protein</fullName>
    </recommendedName>
</protein>
<dbReference type="EMBL" id="FMUB01000001">
    <property type="protein sequence ID" value="SCX01893.1"/>
    <property type="molecule type" value="Genomic_DNA"/>
</dbReference>
<evidence type="ECO:0000256" key="5">
    <source>
        <dbReference type="SAM" id="Phobius"/>
    </source>
</evidence>
<sequence length="112" mass="11781">MTDPDLLDIGAQAERTALAWQRTGIGAIAVGALMMREHLVRHVLPPWPGLLLVAVAAFGVVVLVPQRYRRVLGNVRAGHTPLSRMMVPGTTLVLVLVTIAIGVELLSGGSGG</sequence>
<name>A0A1G4V677_9MYCO</name>
<feature type="transmembrane region" description="Helical" evidence="5">
    <location>
        <begin position="44"/>
        <end position="64"/>
    </location>
</feature>
<evidence type="ECO:0000256" key="4">
    <source>
        <dbReference type="ARBA" id="ARBA00023136"/>
    </source>
</evidence>
<organism evidence="7 8">
    <name type="scientific">Mycolicibacterium fluoranthenivorans</name>
    <dbReference type="NCBI Taxonomy" id="258505"/>
    <lineage>
        <taxon>Bacteria</taxon>
        <taxon>Bacillati</taxon>
        <taxon>Actinomycetota</taxon>
        <taxon>Actinomycetes</taxon>
        <taxon>Mycobacteriales</taxon>
        <taxon>Mycobacteriaceae</taxon>
        <taxon>Mycolicibacterium</taxon>
    </lineage>
</organism>
<feature type="domain" description="DUF202" evidence="6">
    <location>
        <begin position="10"/>
        <end position="71"/>
    </location>
</feature>
<evidence type="ECO:0000259" key="6">
    <source>
        <dbReference type="Pfam" id="PF02656"/>
    </source>
</evidence>
<evidence type="ECO:0000313" key="8">
    <source>
        <dbReference type="Proteomes" id="UP000199707"/>
    </source>
</evidence>
<evidence type="ECO:0000256" key="1">
    <source>
        <dbReference type="ARBA" id="ARBA00004127"/>
    </source>
</evidence>